<dbReference type="Pfam" id="PF15924">
    <property type="entry name" value="ALG11_N"/>
    <property type="match status" value="1"/>
</dbReference>
<accession>A0A1B7N764</accession>
<evidence type="ECO:0000256" key="6">
    <source>
        <dbReference type="ARBA" id="ARBA00022679"/>
    </source>
</evidence>
<dbReference type="EMBL" id="KV448203">
    <property type="protein sequence ID" value="OAX40681.1"/>
    <property type="molecule type" value="Genomic_DNA"/>
</dbReference>
<keyword evidence="5 12" id="KW-0328">Glycosyltransferase</keyword>
<name>A0A1B7N764_9AGAM</name>
<dbReference type="InParanoid" id="A0A1B7N764"/>
<keyword evidence="6 12" id="KW-0808">Transferase</keyword>
<dbReference type="PANTHER" id="PTHR45919:SF1">
    <property type="entry name" value="GDP-MAN:MAN(3)GLCNAC(2)-PP-DOL ALPHA-1,2-MANNOSYLTRANSFERASE"/>
    <property type="match status" value="1"/>
</dbReference>
<dbReference type="InterPro" id="IPR038013">
    <property type="entry name" value="ALG11"/>
</dbReference>
<comment type="pathway">
    <text evidence="2 12">Protein modification; protein glycosylation.</text>
</comment>
<dbReference type="GO" id="GO:0004377">
    <property type="term" value="F:GDP-Man:Man(3)GlcNAc(2)-PP-Dol alpha-1,2-mannosyltransferase activity"/>
    <property type="evidence" value="ECO:0007669"/>
    <property type="project" value="UniProtKB-UniRule"/>
</dbReference>
<evidence type="ECO:0000256" key="7">
    <source>
        <dbReference type="ARBA" id="ARBA00022692"/>
    </source>
</evidence>
<sequence>MTVTWAIPFLYFLLSGFLCIFIHNVYTNKLARRSAQARQAILKELGIPSTSNPKFIAFFHPYCNAGGGGERVLWTAVAATQRAHPNCVSLVYTGDTDATKQQIIAQVRARFSISLDPGSLHFAFLKKRHLVEDATWPRFTLLGQSLGSMILAWEALSQVIPDLYIDSMGYAFTFHVVAWLTKGSTQIGAYVHYPTISTDMLARVKARKAGHTNRGDVAGSVVLSRGKMWYYRLLMYHYSLALYRPSFIMANSSWTKNHVDAILSHSDPVMSALHSFTPLFFLRVFASAYSRLTEPNIDDQRSKKRRVRVYPPCDTHEMAKFSLNARERVILSIAQFRPEKDHPAQLRAFAQLLADQPTYASGSSPVKLILLGGARNAEDHARVQSLQDLAKELKITHHIEFIINASYPDMLSWLAKASIGLSTMVDEHFGINVVEFMAAGVIPVTHASGGPLHDIVVPLDGEATGFHAHDSQSFADAMHRVLSMGKSEEQAMRERARRWAVDAFAEERFIEGWEAAWKGYI</sequence>
<evidence type="ECO:0000256" key="8">
    <source>
        <dbReference type="ARBA" id="ARBA00022824"/>
    </source>
</evidence>
<dbReference type="InterPro" id="IPR001296">
    <property type="entry name" value="Glyco_trans_1"/>
</dbReference>
<evidence type="ECO:0000259" key="13">
    <source>
        <dbReference type="Pfam" id="PF00534"/>
    </source>
</evidence>
<evidence type="ECO:0000313" key="15">
    <source>
        <dbReference type="EMBL" id="OAX40681.1"/>
    </source>
</evidence>
<gene>
    <name evidence="15" type="ORF">K503DRAFT_864413</name>
</gene>
<keyword evidence="10 12" id="KW-0472">Membrane</keyword>
<dbReference type="PANTHER" id="PTHR45919">
    <property type="entry name" value="GDP-MAN:MAN(3)GLCNAC(2)-PP-DOL ALPHA-1,2-MANNOSYLTRANSFERASE"/>
    <property type="match status" value="1"/>
</dbReference>
<dbReference type="OrthoDB" id="2276068at2759"/>
<keyword evidence="16" id="KW-1185">Reference proteome</keyword>
<organism evidence="15 16">
    <name type="scientific">Rhizopogon vinicolor AM-OR11-026</name>
    <dbReference type="NCBI Taxonomy" id="1314800"/>
    <lineage>
        <taxon>Eukaryota</taxon>
        <taxon>Fungi</taxon>
        <taxon>Dikarya</taxon>
        <taxon>Basidiomycota</taxon>
        <taxon>Agaricomycotina</taxon>
        <taxon>Agaricomycetes</taxon>
        <taxon>Agaricomycetidae</taxon>
        <taxon>Boletales</taxon>
        <taxon>Suillineae</taxon>
        <taxon>Rhizopogonaceae</taxon>
        <taxon>Rhizopogon</taxon>
    </lineage>
</organism>
<reference evidence="15 16" key="1">
    <citation type="submission" date="2016-06" db="EMBL/GenBank/DDBJ databases">
        <title>Comparative genomics of the ectomycorrhizal sister species Rhizopogon vinicolor and Rhizopogon vesiculosus (Basidiomycota: Boletales) reveals a divergence of the mating type B locus.</title>
        <authorList>
            <consortium name="DOE Joint Genome Institute"/>
            <person name="Mujic A.B."/>
            <person name="Kuo A."/>
            <person name="Tritt A."/>
            <person name="Lipzen A."/>
            <person name="Chen C."/>
            <person name="Johnson J."/>
            <person name="Sharma A."/>
            <person name="Barry K."/>
            <person name="Grigoriev I.V."/>
            <person name="Spatafora J.W."/>
        </authorList>
    </citation>
    <scope>NUCLEOTIDE SEQUENCE [LARGE SCALE GENOMIC DNA]</scope>
    <source>
        <strain evidence="15 16">AM-OR11-026</strain>
    </source>
</reference>
<dbReference type="Pfam" id="PF00534">
    <property type="entry name" value="Glycos_transf_1"/>
    <property type="match status" value="1"/>
</dbReference>
<keyword evidence="8 12" id="KW-0256">Endoplasmic reticulum</keyword>
<comment type="catalytic activity">
    <reaction evidence="11 12">
        <text>an alpha-D-Man-(1-&gt;3)-[alpha-D-Man-(1-&gt;6)]-beta-D-Man-(1-&gt;4)-beta-D-GlcNAc-(1-&gt;4)-alpha-D-GlcNAc-diphospho-di-trans,poly-cis-dolichol + 2 GDP-alpha-D-mannose = an alpha-D-Man-(1-&gt;2)-alpha-D-Man-(1-&gt;2)-alpha-D-Man-(1-&gt;3)-[alpha-D-Man-(1-&gt;6)]-beta-D-Man-(1-&gt;4)-beta-D-GlcNAc-(1-&gt;4)-alpha-D-GlcNAc-diphospho-di-trans,poly-cis-dolichol + 2 GDP + 2 H(+)</text>
        <dbReference type="Rhea" id="RHEA:29523"/>
        <dbReference type="Rhea" id="RHEA-COMP:19515"/>
        <dbReference type="Rhea" id="RHEA-COMP:19516"/>
        <dbReference type="ChEBI" id="CHEBI:15378"/>
        <dbReference type="ChEBI" id="CHEBI:57527"/>
        <dbReference type="ChEBI" id="CHEBI:58189"/>
        <dbReference type="ChEBI" id="CHEBI:132511"/>
        <dbReference type="ChEBI" id="CHEBI:132515"/>
        <dbReference type="EC" id="2.4.1.131"/>
    </reaction>
    <physiologicalReaction direction="left-to-right" evidence="11 12">
        <dbReference type="Rhea" id="RHEA:29524"/>
    </physiologicalReaction>
</comment>
<dbReference type="EC" id="2.4.1.131" evidence="3 12"/>
<evidence type="ECO:0000256" key="5">
    <source>
        <dbReference type="ARBA" id="ARBA00022676"/>
    </source>
</evidence>
<evidence type="ECO:0000256" key="2">
    <source>
        <dbReference type="ARBA" id="ARBA00004922"/>
    </source>
</evidence>
<dbReference type="CDD" id="cd03806">
    <property type="entry name" value="GT4_ALG11-like"/>
    <property type="match status" value="1"/>
</dbReference>
<dbReference type="Gene3D" id="3.40.50.2000">
    <property type="entry name" value="Glycogen Phosphorylase B"/>
    <property type="match status" value="1"/>
</dbReference>
<keyword evidence="9 12" id="KW-1133">Transmembrane helix</keyword>
<dbReference type="GO" id="GO:0006487">
    <property type="term" value="P:protein N-linked glycosylation"/>
    <property type="evidence" value="ECO:0007669"/>
    <property type="project" value="TreeGrafter"/>
</dbReference>
<proteinExistence type="inferred from homology"/>
<comment type="function">
    <text evidence="12">GDP-Man:Man(3)GlcNAc(2)-PP-Dol alpha-1,2-mannosyltransferase that operates in the biosynthetic pathway of dolichol-linked oligosaccharides, the glycan precursors employed in protein asparagine (N)-glycosylation. The assembly of dolichol-linked oligosaccharides begins on the cytosolic side of the endoplasmic reticulum membrane and finishes in its lumen. The sequential addition of sugars to dolichol pyrophosphate produces dolichol-linked oligosaccharides containing fourteen sugars, including two GlcNAcs, nine mannoses and three glucoses. Once assembled, the oligosaccharide is transferred from the lipid to nascent proteins by oligosaccharyltransferases. Catalyzes, on the cytoplasmic face of the endoplasmic reticulum, the addition of the fourth and fifth mannose residues to the dolichol-linked oligosaccharide chain, to produce Man(5)GlcNAc(2)-PP-dolichol core oligosaccharide.</text>
</comment>
<dbReference type="UniPathway" id="UPA00378"/>
<dbReference type="STRING" id="1314800.A0A1B7N764"/>
<dbReference type="GO" id="GO:0005789">
    <property type="term" value="C:endoplasmic reticulum membrane"/>
    <property type="evidence" value="ECO:0007669"/>
    <property type="project" value="UniProtKB-SubCell"/>
</dbReference>
<dbReference type="AlphaFoldDB" id="A0A1B7N764"/>
<feature type="domain" description="ALG11 mannosyltransferase N-terminal" evidence="14">
    <location>
        <begin position="54"/>
        <end position="262"/>
    </location>
</feature>
<dbReference type="FunCoup" id="A0A1B7N764">
    <property type="interactions" value="316"/>
</dbReference>
<evidence type="ECO:0000256" key="3">
    <source>
        <dbReference type="ARBA" id="ARBA00012645"/>
    </source>
</evidence>
<dbReference type="InterPro" id="IPR031814">
    <property type="entry name" value="ALG11_N"/>
</dbReference>
<evidence type="ECO:0000256" key="4">
    <source>
        <dbReference type="ARBA" id="ARBA00022018"/>
    </source>
</evidence>
<evidence type="ECO:0000256" key="11">
    <source>
        <dbReference type="ARBA" id="ARBA00045065"/>
    </source>
</evidence>
<evidence type="ECO:0000256" key="9">
    <source>
        <dbReference type="ARBA" id="ARBA00022989"/>
    </source>
</evidence>
<comment type="subcellular location">
    <subcellularLocation>
        <location evidence="1">Endoplasmic reticulum membrane</location>
        <topology evidence="1">Single-pass membrane protein</topology>
    </subcellularLocation>
</comment>
<evidence type="ECO:0000256" key="12">
    <source>
        <dbReference type="RuleBase" id="RU367051"/>
    </source>
</evidence>
<protein>
    <recommendedName>
        <fullName evidence="4 12">GDP-Man:Man(3)GlcNAc(2)-PP-Dol alpha-1,2-mannosyltransferase</fullName>
        <ecNumber evidence="3 12">2.4.1.131</ecNumber>
    </recommendedName>
</protein>
<evidence type="ECO:0000313" key="16">
    <source>
        <dbReference type="Proteomes" id="UP000092154"/>
    </source>
</evidence>
<keyword evidence="7 12" id="KW-0812">Transmembrane</keyword>
<comment type="similarity">
    <text evidence="12">Belongs to the glycosyltransferase group 1 family. Glycosyltransferase 4 subfamily.</text>
</comment>
<evidence type="ECO:0000256" key="1">
    <source>
        <dbReference type="ARBA" id="ARBA00004389"/>
    </source>
</evidence>
<evidence type="ECO:0000259" key="14">
    <source>
        <dbReference type="Pfam" id="PF15924"/>
    </source>
</evidence>
<dbReference type="Proteomes" id="UP000092154">
    <property type="component" value="Unassembled WGS sequence"/>
</dbReference>
<evidence type="ECO:0000256" key="10">
    <source>
        <dbReference type="ARBA" id="ARBA00023136"/>
    </source>
</evidence>
<dbReference type="SUPFAM" id="SSF53756">
    <property type="entry name" value="UDP-Glycosyltransferase/glycogen phosphorylase"/>
    <property type="match status" value="1"/>
</dbReference>
<feature type="transmembrane region" description="Helical" evidence="12">
    <location>
        <begin position="6"/>
        <end position="26"/>
    </location>
</feature>
<feature type="domain" description="Glycosyl transferase family 1" evidence="13">
    <location>
        <begin position="318"/>
        <end position="499"/>
    </location>
</feature>